<dbReference type="Proteomes" id="UP001564408">
    <property type="component" value="Unassembled WGS sequence"/>
</dbReference>
<evidence type="ECO:0000256" key="4">
    <source>
        <dbReference type="ARBA" id="ARBA00022691"/>
    </source>
</evidence>
<name>A0ABV4BAX8_9GAMM</name>
<keyword evidence="2 5" id="KW-0489">Methyltransferase</keyword>
<dbReference type="SUPFAM" id="SSF75217">
    <property type="entry name" value="alpha/beta knot"/>
    <property type="match status" value="1"/>
</dbReference>
<dbReference type="InterPro" id="IPR029026">
    <property type="entry name" value="tRNA_m1G_MTases_N"/>
</dbReference>
<evidence type="ECO:0000256" key="2">
    <source>
        <dbReference type="ARBA" id="ARBA00022603"/>
    </source>
</evidence>
<evidence type="ECO:0000256" key="3">
    <source>
        <dbReference type="ARBA" id="ARBA00022679"/>
    </source>
</evidence>
<keyword evidence="9" id="KW-1185">Reference proteome</keyword>
<keyword evidence="3" id="KW-0808">Transferase</keyword>
<dbReference type="Gene3D" id="3.40.1280.10">
    <property type="match status" value="1"/>
</dbReference>
<proteinExistence type="inferred from homology"/>
<gene>
    <name evidence="5" type="primary">trmJ</name>
    <name evidence="8" type="ORF">ABC977_00725</name>
</gene>
<evidence type="ECO:0000259" key="7">
    <source>
        <dbReference type="Pfam" id="PF00588"/>
    </source>
</evidence>
<comment type="catalytic activity">
    <reaction evidence="5">
        <text>cytidine(32) in tRNA + S-adenosyl-L-methionine = 2'-O-methylcytidine(32) in tRNA + S-adenosyl-L-homocysteine + H(+)</text>
        <dbReference type="Rhea" id="RHEA:42932"/>
        <dbReference type="Rhea" id="RHEA-COMP:10288"/>
        <dbReference type="Rhea" id="RHEA-COMP:10289"/>
        <dbReference type="ChEBI" id="CHEBI:15378"/>
        <dbReference type="ChEBI" id="CHEBI:57856"/>
        <dbReference type="ChEBI" id="CHEBI:59789"/>
        <dbReference type="ChEBI" id="CHEBI:74495"/>
        <dbReference type="ChEBI" id="CHEBI:82748"/>
        <dbReference type="EC" id="2.1.1.200"/>
    </reaction>
</comment>
<dbReference type="Pfam" id="PF00588">
    <property type="entry name" value="SpoU_methylase"/>
    <property type="match status" value="1"/>
</dbReference>
<evidence type="ECO:0000256" key="1">
    <source>
        <dbReference type="ARBA" id="ARBA00007228"/>
    </source>
</evidence>
<comment type="subunit">
    <text evidence="5">Homodimer.</text>
</comment>
<dbReference type="EC" id="2.1.1.200" evidence="5"/>
<dbReference type="RefSeq" id="WP_369665310.1">
    <property type="nucleotide sequence ID" value="NZ_JBDKXB010000001.1"/>
</dbReference>
<evidence type="ECO:0000313" key="8">
    <source>
        <dbReference type="EMBL" id="MEY6430929.1"/>
    </source>
</evidence>
<feature type="region of interest" description="Disordered" evidence="6">
    <location>
        <begin position="244"/>
        <end position="269"/>
    </location>
</feature>
<dbReference type="CDD" id="cd18093">
    <property type="entry name" value="SpoU-like_TrmJ"/>
    <property type="match status" value="1"/>
</dbReference>
<feature type="compositionally biased region" description="Basic and acidic residues" evidence="6">
    <location>
        <begin position="244"/>
        <end position="255"/>
    </location>
</feature>
<keyword evidence="5" id="KW-0963">Cytoplasm</keyword>
<organism evidence="8 9">
    <name type="scientific">Thioalkalicoccus limnaeus</name>
    <dbReference type="NCBI Taxonomy" id="120681"/>
    <lineage>
        <taxon>Bacteria</taxon>
        <taxon>Pseudomonadati</taxon>
        <taxon>Pseudomonadota</taxon>
        <taxon>Gammaproteobacteria</taxon>
        <taxon>Chromatiales</taxon>
        <taxon>Chromatiaceae</taxon>
        <taxon>Thioalkalicoccus</taxon>
    </lineage>
</organism>
<feature type="compositionally biased region" description="Gly residues" evidence="6">
    <location>
        <begin position="259"/>
        <end position="269"/>
    </location>
</feature>
<comment type="similarity">
    <text evidence="1">Belongs to the class IV-like SAM-binding methyltransferase superfamily. RNA methyltransferase TrmH family.</text>
</comment>
<comment type="function">
    <text evidence="5">Catalyzes the formation of 2'O-methylated cytidine (Cm32) or 2'O-methylated uridine (Um32) at position 32 in tRNA.</text>
</comment>
<sequence>MTTSEQLPIDRIRFVLVETTHTGNIGAVARAMKTMGLRRLHLVRPSRTPDAEAIARASGADDLLAAAPVHEDLLAAIADCRLVVGSSARARTIAWPELDPTEAARLMLAEAEQGPVALLLGRERSGLTNDELARCQYLVHIPTDPGFSSLNVAAAAQIFAYELRRVWREAGERPPIDTRDLATADAMEGFFVHLSQTLVAIGYADPQQSDKLSRRLRRLFFRARPDWTELNILRGILSAAQGRKSPDRFRRRTDAIGRQGPGDGSQGLD</sequence>
<comment type="caution">
    <text evidence="8">The sequence shown here is derived from an EMBL/GenBank/DDBJ whole genome shotgun (WGS) entry which is preliminary data.</text>
</comment>
<feature type="domain" description="tRNA/rRNA methyltransferase SpoU type" evidence="7">
    <location>
        <begin position="12"/>
        <end position="161"/>
    </location>
</feature>
<reference evidence="8 9" key="1">
    <citation type="submission" date="2024-05" db="EMBL/GenBank/DDBJ databases">
        <title>Genome Sequence and Characterization of the New Strain Purple Sulfur Bacterium of Genus Thioalkalicoccus.</title>
        <authorList>
            <person name="Bryantseva I.A."/>
            <person name="Kyndt J.A."/>
            <person name="Imhoff J.F."/>
        </authorList>
    </citation>
    <scope>NUCLEOTIDE SEQUENCE [LARGE SCALE GENOMIC DNA]</scope>
    <source>
        <strain evidence="8 9">Um2</strain>
    </source>
</reference>
<accession>A0ABV4BAX8</accession>
<dbReference type="GO" id="GO:0032259">
    <property type="term" value="P:methylation"/>
    <property type="evidence" value="ECO:0007669"/>
    <property type="project" value="UniProtKB-KW"/>
</dbReference>
<dbReference type="InterPro" id="IPR029028">
    <property type="entry name" value="Alpha/beta_knot_MTases"/>
</dbReference>
<evidence type="ECO:0000256" key="5">
    <source>
        <dbReference type="RuleBase" id="RU362024"/>
    </source>
</evidence>
<dbReference type="GO" id="GO:0008168">
    <property type="term" value="F:methyltransferase activity"/>
    <property type="evidence" value="ECO:0007669"/>
    <property type="project" value="UniProtKB-KW"/>
</dbReference>
<keyword evidence="4 5" id="KW-0949">S-adenosyl-L-methionine</keyword>
<dbReference type="InterPro" id="IPR001537">
    <property type="entry name" value="SpoU_MeTrfase"/>
</dbReference>
<dbReference type="PIRSF" id="PIRSF004808">
    <property type="entry name" value="LasT"/>
    <property type="match status" value="1"/>
</dbReference>
<protein>
    <recommendedName>
        <fullName evidence="5">tRNA (cytidine/uridine-2'-O-)-methyltransferase TrmJ</fullName>
        <ecNumber evidence="5">2.1.1.200</ecNumber>
    </recommendedName>
    <alternativeName>
        <fullName evidence="5">tRNA (cytidine(32)/uridine(32)-2'-O)-methyltransferase</fullName>
    </alternativeName>
    <alternativeName>
        <fullName evidence="5">tRNA Cm32/Um32 methyltransferase</fullName>
    </alternativeName>
</protein>
<evidence type="ECO:0000256" key="6">
    <source>
        <dbReference type="SAM" id="MobiDB-lite"/>
    </source>
</evidence>
<evidence type="ECO:0000313" key="9">
    <source>
        <dbReference type="Proteomes" id="UP001564408"/>
    </source>
</evidence>
<dbReference type="PANTHER" id="PTHR42786:SF2">
    <property type="entry name" value="TRNA (CYTIDINE_URIDINE-2'-O-)-METHYLTRANSFERASE TRMJ"/>
    <property type="match status" value="1"/>
</dbReference>
<dbReference type="InterPro" id="IPR004384">
    <property type="entry name" value="RNA_MeTrfase_TrmJ/LasT"/>
</dbReference>
<dbReference type="PANTHER" id="PTHR42786">
    <property type="entry name" value="TRNA/RRNA METHYLTRANSFERASE"/>
    <property type="match status" value="1"/>
</dbReference>
<dbReference type="EMBL" id="JBDKXB010000001">
    <property type="protein sequence ID" value="MEY6430929.1"/>
    <property type="molecule type" value="Genomic_DNA"/>
</dbReference>
<dbReference type="NCBIfam" id="TIGR00050">
    <property type="entry name" value="rRNA_methyl_1"/>
    <property type="match status" value="1"/>
</dbReference>
<dbReference type="Gene3D" id="1.10.8.590">
    <property type="match status" value="1"/>
</dbReference>
<comment type="catalytic activity">
    <reaction evidence="5">
        <text>uridine(32) in tRNA + S-adenosyl-L-methionine = 2'-O-methyluridine(32) in tRNA + S-adenosyl-L-homocysteine + H(+)</text>
        <dbReference type="Rhea" id="RHEA:42936"/>
        <dbReference type="Rhea" id="RHEA-COMP:10107"/>
        <dbReference type="Rhea" id="RHEA-COMP:10290"/>
        <dbReference type="ChEBI" id="CHEBI:15378"/>
        <dbReference type="ChEBI" id="CHEBI:57856"/>
        <dbReference type="ChEBI" id="CHEBI:59789"/>
        <dbReference type="ChEBI" id="CHEBI:65315"/>
        <dbReference type="ChEBI" id="CHEBI:74478"/>
        <dbReference type="EC" id="2.1.1.200"/>
    </reaction>
</comment>
<comment type="subcellular location">
    <subcellularLocation>
        <location evidence="5">Cytoplasm</location>
    </subcellularLocation>
</comment>
<keyword evidence="5" id="KW-0819">tRNA processing</keyword>